<feature type="signal peptide" evidence="4">
    <location>
        <begin position="1"/>
        <end position="32"/>
    </location>
</feature>
<sequence length="575" mass="63129">MPLFRLTSSALRRLALPALLTAQCAVGTAAYADSAAGAYLAARHADLSRSFPEMVEYGTRAIAQDPENLDVLEGLIVAQIALGKLDDALPYARRLASVSEGNQIAALVLLGDALADDDWDTATELVGTKVSIAPVIDQMIQAWIRIGQGKMSDALTIFDTLGEDDASIGFTLYQKALALAYVGDFEGAASILGGERGALQLNRSGLFAHAQTLSQSDRQEDAIALMKAAQSGMTDPEVEQVITDLEAGKTLDFNVIRSPQDGIAELLFAVAETVGPEGDQTGILLYNRLAEHLAPTHAGVLVLSAQILEQMGHLELAIETYGRVPQDSFAYQHAALGRTDVLRRADRLDEATGELRTLADTFPGTLRFRVALGDTLMQQDRFAEARDAYDLAIARFEVGLSTQWPTYFQRAIAAHKLDDWPAAEADFRKALELSPEQPTVLNYLGYSLVERHEKLDEALGMIERAVAARPDRGYIVDSLGWVFYRLGRYDEAVEQMERAVELEPVEPILNDHLGDTYWAVGRKREAEFQWRRSLSFITDDTDLTELDPDRIRRKLEVGLDVVLEEEGADPLHASE</sequence>
<dbReference type="PROSITE" id="PS50005">
    <property type="entry name" value="TPR"/>
    <property type="match status" value="2"/>
</dbReference>
<dbReference type="PANTHER" id="PTHR12558:SF13">
    <property type="entry name" value="CELL DIVISION CYCLE PROTEIN 27 HOMOLOG"/>
    <property type="match status" value="1"/>
</dbReference>
<dbReference type="Proteomes" id="UP000244911">
    <property type="component" value="Unassembled WGS sequence"/>
</dbReference>
<feature type="chain" id="PRO_5015335408" evidence="4">
    <location>
        <begin position="33"/>
        <end position="575"/>
    </location>
</feature>
<dbReference type="SUPFAM" id="SSF48452">
    <property type="entry name" value="TPR-like"/>
    <property type="match status" value="3"/>
</dbReference>
<name>A0A2R8AGJ4_9RHOB</name>
<evidence type="ECO:0000256" key="2">
    <source>
        <dbReference type="ARBA" id="ARBA00022803"/>
    </source>
</evidence>
<organism evidence="5 6">
    <name type="scientific">Aliiroseovarius pelagivivens</name>
    <dbReference type="NCBI Taxonomy" id="1639690"/>
    <lineage>
        <taxon>Bacteria</taxon>
        <taxon>Pseudomonadati</taxon>
        <taxon>Pseudomonadota</taxon>
        <taxon>Alphaproteobacteria</taxon>
        <taxon>Rhodobacterales</taxon>
        <taxon>Paracoccaceae</taxon>
        <taxon>Aliiroseovarius</taxon>
    </lineage>
</organism>
<dbReference type="EMBL" id="OMOI01000001">
    <property type="protein sequence ID" value="SPF75160.1"/>
    <property type="molecule type" value="Genomic_DNA"/>
</dbReference>
<dbReference type="OrthoDB" id="9766710at2"/>
<dbReference type="Pfam" id="PF07719">
    <property type="entry name" value="TPR_2"/>
    <property type="match status" value="1"/>
</dbReference>
<evidence type="ECO:0000313" key="5">
    <source>
        <dbReference type="EMBL" id="SPF75160.1"/>
    </source>
</evidence>
<evidence type="ECO:0000256" key="4">
    <source>
        <dbReference type="SAM" id="SignalP"/>
    </source>
</evidence>
<keyword evidence="5" id="KW-0645">Protease</keyword>
<dbReference type="Gene3D" id="1.25.40.10">
    <property type="entry name" value="Tetratricopeptide repeat domain"/>
    <property type="match status" value="3"/>
</dbReference>
<dbReference type="InterPro" id="IPR019734">
    <property type="entry name" value="TPR_rpt"/>
</dbReference>
<gene>
    <name evidence="5" type="primary">bepA_1</name>
    <name evidence="5" type="ORF">ALP8811_00145</name>
</gene>
<keyword evidence="5" id="KW-0378">Hydrolase</keyword>
<evidence type="ECO:0000256" key="3">
    <source>
        <dbReference type="PROSITE-ProRule" id="PRU00339"/>
    </source>
</evidence>
<reference evidence="5 6" key="1">
    <citation type="submission" date="2018-03" db="EMBL/GenBank/DDBJ databases">
        <authorList>
            <person name="Keele B.F."/>
        </authorList>
    </citation>
    <scope>NUCLEOTIDE SEQUENCE [LARGE SCALE GENOMIC DNA]</scope>
    <source>
        <strain evidence="5 6">CECT 8811</strain>
    </source>
</reference>
<proteinExistence type="predicted"/>
<dbReference type="PANTHER" id="PTHR12558">
    <property type="entry name" value="CELL DIVISION CYCLE 16,23,27"/>
    <property type="match status" value="1"/>
</dbReference>
<keyword evidence="6" id="KW-1185">Reference proteome</keyword>
<dbReference type="SMART" id="SM00028">
    <property type="entry name" value="TPR"/>
    <property type="match status" value="6"/>
</dbReference>
<dbReference type="PROSITE" id="PS50293">
    <property type="entry name" value="TPR_REGION"/>
    <property type="match status" value="1"/>
</dbReference>
<feature type="repeat" description="TPR" evidence="3">
    <location>
        <begin position="473"/>
        <end position="506"/>
    </location>
</feature>
<evidence type="ECO:0000313" key="6">
    <source>
        <dbReference type="Proteomes" id="UP000244911"/>
    </source>
</evidence>
<accession>A0A2R8AGJ4</accession>
<dbReference type="AlphaFoldDB" id="A0A2R8AGJ4"/>
<evidence type="ECO:0000256" key="1">
    <source>
        <dbReference type="ARBA" id="ARBA00022737"/>
    </source>
</evidence>
<dbReference type="GO" id="GO:0006508">
    <property type="term" value="P:proteolysis"/>
    <property type="evidence" value="ECO:0007669"/>
    <property type="project" value="UniProtKB-KW"/>
</dbReference>
<feature type="repeat" description="TPR" evidence="3">
    <location>
        <begin position="404"/>
        <end position="437"/>
    </location>
</feature>
<dbReference type="EC" id="3.4.-.-" evidence="5"/>
<dbReference type="GO" id="GO:0008233">
    <property type="term" value="F:peptidase activity"/>
    <property type="evidence" value="ECO:0007669"/>
    <property type="project" value="UniProtKB-KW"/>
</dbReference>
<dbReference type="InterPro" id="IPR013105">
    <property type="entry name" value="TPR_2"/>
</dbReference>
<protein>
    <submittedName>
        <fullName evidence="5">Beta-barrel assembly-enhancing protease</fullName>
        <ecNumber evidence="5">3.4.-.-</ecNumber>
    </submittedName>
</protein>
<dbReference type="InterPro" id="IPR011990">
    <property type="entry name" value="TPR-like_helical_dom_sf"/>
</dbReference>
<keyword evidence="4" id="KW-0732">Signal</keyword>
<keyword evidence="1" id="KW-0677">Repeat</keyword>
<keyword evidence="2 3" id="KW-0802">TPR repeat</keyword>
<dbReference type="Pfam" id="PF13432">
    <property type="entry name" value="TPR_16"/>
    <property type="match status" value="2"/>
</dbReference>